<proteinExistence type="predicted"/>
<feature type="compositionally biased region" description="Basic residues" evidence="1">
    <location>
        <begin position="1"/>
        <end position="14"/>
    </location>
</feature>
<evidence type="ECO:0000313" key="2">
    <source>
        <dbReference type="EMBL" id="CAI9724025.1"/>
    </source>
</evidence>
<dbReference type="Proteomes" id="UP001162480">
    <property type="component" value="Chromosome 6"/>
</dbReference>
<name>A0AA36F4U3_OCTVU</name>
<evidence type="ECO:0000256" key="1">
    <source>
        <dbReference type="SAM" id="MobiDB-lite"/>
    </source>
</evidence>
<dbReference type="AlphaFoldDB" id="A0AA36F4U3"/>
<protein>
    <submittedName>
        <fullName evidence="2">Uncharacterized protein</fullName>
    </submittedName>
</protein>
<sequence length="77" mass="9192">MKSKHKRDKMRAKRTGSGIKGKHESGMITAKHQDNVTIFTDKQYLLIRCWFLFDLWHAIPMEIKKRRYESADIIIFP</sequence>
<accession>A0AA36F4U3</accession>
<dbReference type="EMBL" id="OX597819">
    <property type="protein sequence ID" value="CAI9724025.1"/>
    <property type="molecule type" value="Genomic_DNA"/>
</dbReference>
<evidence type="ECO:0000313" key="3">
    <source>
        <dbReference type="Proteomes" id="UP001162480"/>
    </source>
</evidence>
<gene>
    <name evidence="2" type="ORF">OCTVUL_1B015402</name>
</gene>
<feature type="region of interest" description="Disordered" evidence="1">
    <location>
        <begin position="1"/>
        <end position="26"/>
    </location>
</feature>
<organism evidence="2 3">
    <name type="scientific">Octopus vulgaris</name>
    <name type="common">Common octopus</name>
    <dbReference type="NCBI Taxonomy" id="6645"/>
    <lineage>
        <taxon>Eukaryota</taxon>
        <taxon>Metazoa</taxon>
        <taxon>Spiralia</taxon>
        <taxon>Lophotrochozoa</taxon>
        <taxon>Mollusca</taxon>
        <taxon>Cephalopoda</taxon>
        <taxon>Coleoidea</taxon>
        <taxon>Octopodiformes</taxon>
        <taxon>Octopoda</taxon>
        <taxon>Incirrata</taxon>
        <taxon>Octopodidae</taxon>
        <taxon>Octopus</taxon>
    </lineage>
</organism>
<reference evidence="2" key="1">
    <citation type="submission" date="2023-08" db="EMBL/GenBank/DDBJ databases">
        <authorList>
            <person name="Alioto T."/>
            <person name="Alioto T."/>
            <person name="Gomez Garrido J."/>
        </authorList>
    </citation>
    <scope>NUCLEOTIDE SEQUENCE</scope>
</reference>
<keyword evidence="3" id="KW-1185">Reference proteome</keyword>